<dbReference type="InterPro" id="IPR012319">
    <property type="entry name" value="FPG_cat"/>
</dbReference>
<dbReference type="NCBIfam" id="NF002211">
    <property type="entry name" value="PRK01103.1"/>
    <property type="match status" value="1"/>
</dbReference>
<dbReference type="SUPFAM" id="SSF81624">
    <property type="entry name" value="N-terminal domain of MutM-like DNA repair proteins"/>
    <property type="match status" value="1"/>
</dbReference>
<evidence type="ECO:0000256" key="8">
    <source>
        <dbReference type="ARBA" id="ARBA00022833"/>
    </source>
</evidence>
<dbReference type="SUPFAM" id="SSF46946">
    <property type="entry name" value="S13-like H2TH domain"/>
    <property type="match status" value="1"/>
</dbReference>
<feature type="domain" description="FPG-type" evidence="17">
    <location>
        <begin position="259"/>
        <end position="298"/>
    </location>
</feature>
<evidence type="ECO:0000256" key="14">
    <source>
        <dbReference type="ARBA" id="ARBA00044632"/>
    </source>
</evidence>
<comment type="similarity">
    <text evidence="2 15">Belongs to the FPG family.</text>
</comment>
<keyword evidence="13 15" id="KW-0326">Glycosidase</keyword>
<sequence length="298" mass="32161">MPELPEVETVMRGLAAVLEGHRIVEAEVRRPDLRFPFPAGLARRIEGRRVLSFRRRAKYMLMRLDGGESLLIHLGMSGRMVARRVGEAPVPRTGPQGAASDARGHNAPPEAHEHLVLATDHGWRVGFVDPRRFGSVDVVATAEEDGHRFLADLGPEPLDAAFTPAVLSAALEGKRTPIKAALLDQKVVAGLGNIYVCEALFRAGISPRRLASTVPGARAARLVPAIRAVLAESIGAGGSSLRDYVRADGEVGRFQEKFAVYGREGEPCPDCPGAPRCGGIARVVQSGRSTFFCPRRQR</sequence>
<keyword evidence="9 15" id="KW-0238">DNA-binding</keyword>
<keyword evidence="7 15" id="KW-0378">Hydrolase</keyword>
<evidence type="ECO:0000256" key="1">
    <source>
        <dbReference type="ARBA" id="ARBA00001668"/>
    </source>
</evidence>
<dbReference type="GO" id="GO:0140078">
    <property type="term" value="F:class I DNA-(apurinic or apyrimidinic site) endonuclease activity"/>
    <property type="evidence" value="ECO:0007669"/>
    <property type="project" value="UniProtKB-EC"/>
</dbReference>
<dbReference type="PROSITE" id="PS51066">
    <property type="entry name" value="ZF_FPG_2"/>
    <property type="match status" value="1"/>
</dbReference>
<dbReference type="EC" id="3.2.2.23" evidence="15"/>
<dbReference type="GO" id="GO:0008534">
    <property type="term" value="F:oxidized purine nucleobase lesion DNA N-glycosylase activity"/>
    <property type="evidence" value="ECO:0007669"/>
    <property type="project" value="UniProtKB-EC"/>
</dbReference>
<reference evidence="19 20" key="1">
    <citation type="submission" date="2021-03" db="EMBL/GenBank/DDBJ databases">
        <authorList>
            <person name="So Y."/>
        </authorList>
    </citation>
    <scope>NUCLEOTIDE SEQUENCE [LARGE SCALE GENOMIC DNA]</scope>
    <source>
        <strain evidence="19 20">PWR1</strain>
    </source>
</reference>
<evidence type="ECO:0000256" key="3">
    <source>
        <dbReference type="ARBA" id="ARBA00011245"/>
    </source>
</evidence>
<evidence type="ECO:0000256" key="11">
    <source>
        <dbReference type="ARBA" id="ARBA00023239"/>
    </source>
</evidence>
<evidence type="ECO:0000256" key="9">
    <source>
        <dbReference type="ARBA" id="ARBA00023125"/>
    </source>
</evidence>
<keyword evidence="10 15" id="KW-0234">DNA repair</keyword>
<gene>
    <name evidence="15 19" type="primary">mutM</name>
    <name evidence="15" type="synonym">fpg</name>
    <name evidence="19" type="ORF">J5Y09_20215</name>
</gene>
<comment type="caution">
    <text evidence="19">The sequence shown here is derived from an EMBL/GenBank/DDBJ whole genome shotgun (WGS) entry which is preliminary data.</text>
</comment>
<dbReference type="InterPro" id="IPR010979">
    <property type="entry name" value="Ribosomal_uS13-like_H2TH"/>
</dbReference>
<comment type="function">
    <text evidence="15">Involved in base excision repair of DNA damaged by oxidation or by mutagenic agents. Acts as DNA glycosylase that recognizes and removes damaged bases. Has a preference for oxidized purines, such as 7,8-dihydro-8-oxoguanine (8-oxoG). Has AP (apurinic/apyrimidinic) lyase activity and introduces nicks in the DNA strand. Cleaves the DNA backbone by beta-delta elimination to generate a single-strand break at the site of the removed base with both 3'- and 5'-phosphates.</text>
</comment>
<comment type="subunit">
    <text evidence="3 15">Monomer.</text>
</comment>
<dbReference type="HAMAP" id="MF_00103">
    <property type="entry name" value="Fapy_DNA_glycosyl"/>
    <property type="match status" value="1"/>
</dbReference>
<dbReference type="Pfam" id="PF01149">
    <property type="entry name" value="Fapy_DNA_glyco"/>
    <property type="match status" value="1"/>
</dbReference>
<dbReference type="SMART" id="SM00898">
    <property type="entry name" value="Fapy_DNA_glyco"/>
    <property type="match status" value="1"/>
</dbReference>
<evidence type="ECO:0000256" key="12">
    <source>
        <dbReference type="ARBA" id="ARBA00023268"/>
    </source>
</evidence>
<dbReference type="NCBIfam" id="TIGR00577">
    <property type="entry name" value="fpg"/>
    <property type="match status" value="1"/>
</dbReference>
<dbReference type="CDD" id="cd08966">
    <property type="entry name" value="EcFpg-like_N"/>
    <property type="match status" value="1"/>
</dbReference>
<dbReference type="EMBL" id="JAGIYZ010000025">
    <property type="protein sequence ID" value="MBP0466263.1"/>
    <property type="molecule type" value="Genomic_DNA"/>
</dbReference>
<evidence type="ECO:0000259" key="17">
    <source>
        <dbReference type="PROSITE" id="PS51066"/>
    </source>
</evidence>
<evidence type="ECO:0000256" key="6">
    <source>
        <dbReference type="ARBA" id="ARBA00022771"/>
    </source>
</evidence>
<keyword evidence="20" id="KW-1185">Reference proteome</keyword>
<keyword evidence="4 15" id="KW-0479">Metal-binding</keyword>
<name>A0ABS4AY06_9PROT</name>
<dbReference type="Proteomes" id="UP000680815">
    <property type="component" value="Unassembled WGS sequence"/>
</dbReference>
<keyword evidence="11 15" id="KW-0456">Lyase</keyword>
<keyword evidence="8 15" id="KW-0862">Zinc</keyword>
<dbReference type="Gene3D" id="3.20.190.10">
    <property type="entry name" value="MutM-like, N-terminal"/>
    <property type="match status" value="1"/>
</dbReference>
<feature type="active site" description="Proton donor; for beta-elimination activity" evidence="15">
    <location>
        <position position="58"/>
    </location>
</feature>
<dbReference type="InterPro" id="IPR015886">
    <property type="entry name" value="H2TH_FPG"/>
</dbReference>
<organism evidence="19 20">
    <name type="scientific">Roseomonas nitratireducens</name>
    <dbReference type="NCBI Taxonomy" id="2820810"/>
    <lineage>
        <taxon>Bacteria</taxon>
        <taxon>Pseudomonadati</taxon>
        <taxon>Pseudomonadota</taxon>
        <taxon>Alphaproteobacteria</taxon>
        <taxon>Acetobacterales</taxon>
        <taxon>Roseomonadaceae</taxon>
        <taxon>Roseomonas</taxon>
    </lineage>
</organism>
<feature type="binding site" evidence="15">
    <location>
        <position position="174"/>
    </location>
    <ligand>
        <name>DNA</name>
        <dbReference type="ChEBI" id="CHEBI:16991"/>
    </ligand>
</feature>
<evidence type="ECO:0000256" key="5">
    <source>
        <dbReference type="ARBA" id="ARBA00022763"/>
    </source>
</evidence>
<dbReference type="Pfam" id="PF06831">
    <property type="entry name" value="H2TH"/>
    <property type="match status" value="1"/>
</dbReference>
<evidence type="ECO:0000313" key="20">
    <source>
        <dbReference type="Proteomes" id="UP000680815"/>
    </source>
</evidence>
<feature type="region of interest" description="Disordered" evidence="16">
    <location>
        <begin position="88"/>
        <end position="108"/>
    </location>
</feature>
<keyword evidence="12 15" id="KW-0511">Multifunctional enzyme</keyword>
<evidence type="ECO:0000256" key="10">
    <source>
        <dbReference type="ARBA" id="ARBA00023204"/>
    </source>
</evidence>
<evidence type="ECO:0000256" key="13">
    <source>
        <dbReference type="ARBA" id="ARBA00023295"/>
    </source>
</evidence>
<comment type="cofactor">
    <cofactor evidence="15">
        <name>Zn(2+)</name>
        <dbReference type="ChEBI" id="CHEBI:29105"/>
    </cofactor>
    <text evidence="15">Binds 1 zinc ion per subunit.</text>
</comment>
<dbReference type="RefSeq" id="WP_209353669.1">
    <property type="nucleotide sequence ID" value="NZ_JAGIYZ010000025.1"/>
</dbReference>
<dbReference type="PROSITE" id="PS51068">
    <property type="entry name" value="FPG_CAT"/>
    <property type="match status" value="1"/>
</dbReference>
<evidence type="ECO:0000256" key="15">
    <source>
        <dbReference type="HAMAP-Rule" id="MF_00103"/>
    </source>
</evidence>
<dbReference type="EC" id="4.2.99.18" evidence="15"/>
<evidence type="ECO:0000256" key="4">
    <source>
        <dbReference type="ARBA" id="ARBA00022723"/>
    </source>
</evidence>
<feature type="binding site" evidence="15">
    <location>
        <position position="131"/>
    </location>
    <ligand>
        <name>DNA</name>
        <dbReference type="ChEBI" id="CHEBI:16991"/>
    </ligand>
</feature>
<evidence type="ECO:0000259" key="18">
    <source>
        <dbReference type="PROSITE" id="PS51068"/>
    </source>
</evidence>
<feature type="active site" description="Proton donor; for delta-elimination activity" evidence="15">
    <location>
        <position position="288"/>
    </location>
</feature>
<evidence type="ECO:0000313" key="19">
    <source>
        <dbReference type="EMBL" id="MBP0466263.1"/>
    </source>
</evidence>
<feature type="binding site" evidence="15">
    <location>
        <position position="112"/>
    </location>
    <ligand>
        <name>DNA</name>
        <dbReference type="ChEBI" id="CHEBI:16991"/>
    </ligand>
</feature>
<proteinExistence type="inferred from homology"/>
<dbReference type="InterPro" id="IPR035937">
    <property type="entry name" value="FPG_N"/>
</dbReference>
<dbReference type="PANTHER" id="PTHR22993:SF9">
    <property type="entry name" value="FORMAMIDOPYRIMIDINE-DNA GLYCOSYLASE"/>
    <property type="match status" value="1"/>
</dbReference>
<feature type="domain" description="Formamidopyrimidine-DNA glycosylase catalytic" evidence="18">
    <location>
        <begin position="2"/>
        <end position="134"/>
    </location>
</feature>
<dbReference type="SUPFAM" id="SSF57716">
    <property type="entry name" value="Glucocorticoid receptor-like (DNA-binding domain)"/>
    <property type="match status" value="1"/>
</dbReference>
<keyword evidence="6 15" id="KW-0863">Zinc-finger</keyword>
<evidence type="ECO:0000256" key="7">
    <source>
        <dbReference type="ARBA" id="ARBA00022801"/>
    </source>
</evidence>
<comment type="catalytic activity">
    <reaction evidence="1 15">
        <text>Hydrolysis of DNA containing ring-opened 7-methylguanine residues, releasing 2,6-diamino-4-hydroxy-5-(N-methyl)formamidopyrimidine.</text>
        <dbReference type="EC" id="3.2.2.23"/>
    </reaction>
</comment>
<dbReference type="Gene3D" id="1.10.8.50">
    <property type="match status" value="1"/>
</dbReference>
<evidence type="ECO:0000256" key="16">
    <source>
        <dbReference type="SAM" id="MobiDB-lite"/>
    </source>
</evidence>
<dbReference type="InterPro" id="IPR000214">
    <property type="entry name" value="Znf_DNA_glyclase/AP_lyase"/>
</dbReference>
<feature type="active site" description="Schiff-base intermediate with DNA" evidence="15">
    <location>
        <position position="2"/>
    </location>
</feature>
<accession>A0ABS4AY06</accession>
<dbReference type="InterPro" id="IPR020629">
    <property type="entry name" value="FPG_Glyclase"/>
</dbReference>
<protein>
    <recommendedName>
        <fullName evidence="15">Formamidopyrimidine-DNA glycosylase</fullName>
        <shortName evidence="15">Fapy-DNA glycosylase</shortName>
        <ecNumber evidence="15">3.2.2.23</ecNumber>
    </recommendedName>
    <alternativeName>
        <fullName evidence="15">DNA-(apurinic or apyrimidinic site) lyase MutM</fullName>
        <shortName evidence="15">AP lyase MutM</shortName>
        <ecNumber evidence="15">4.2.99.18</ecNumber>
    </alternativeName>
</protein>
<feature type="active site" description="Proton donor" evidence="15">
    <location>
        <position position="3"/>
    </location>
</feature>
<evidence type="ECO:0000256" key="2">
    <source>
        <dbReference type="ARBA" id="ARBA00009409"/>
    </source>
</evidence>
<dbReference type="SMART" id="SM01232">
    <property type="entry name" value="H2TH"/>
    <property type="match status" value="1"/>
</dbReference>
<keyword evidence="5 15" id="KW-0227">DNA damage</keyword>
<comment type="catalytic activity">
    <reaction evidence="14 15">
        <text>2'-deoxyribonucleotide-(2'-deoxyribose 5'-phosphate)-2'-deoxyribonucleotide-DNA = a 3'-end 2'-deoxyribonucleotide-(2,3-dehydro-2,3-deoxyribose 5'-phosphate)-DNA + a 5'-end 5'-phospho-2'-deoxyribonucleoside-DNA + H(+)</text>
        <dbReference type="Rhea" id="RHEA:66592"/>
        <dbReference type="Rhea" id="RHEA-COMP:13180"/>
        <dbReference type="Rhea" id="RHEA-COMP:16897"/>
        <dbReference type="Rhea" id="RHEA-COMP:17067"/>
        <dbReference type="ChEBI" id="CHEBI:15378"/>
        <dbReference type="ChEBI" id="CHEBI:136412"/>
        <dbReference type="ChEBI" id="CHEBI:157695"/>
        <dbReference type="ChEBI" id="CHEBI:167181"/>
        <dbReference type="EC" id="4.2.99.18"/>
    </reaction>
</comment>
<dbReference type="PANTHER" id="PTHR22993">
    <property type="entry name" value="FORMAMIDOPYRIMIDINE-DNA GLYCOSYLASE"/>
    <property type="match status" value="1"/>
</dbReference>